<dbReference type="InterPro" id="IPR001245">
    <property type="entry name" value="Ser-Thr/Tyr_kinase_cat_dom"/>
</dbReference>
<comment type="caution">
    <text evidence="3">The sequence shown here is derived from an EMBL/GenBank/DDBJ whole genome shotgun (WGS) entry which is preliminary data.</text>
</comment>
<feature type="compositionally biased region" description="Low complexity" evidence="1">
    <location>
        <begin position="424"/>
        <end position="439"/>
    </location>
</feature>
<dbReference type="SUPFAM" id="SSF56112">
    <property type="entry name" value="Protein kinase-like (PK-like)"/>
    <property type="match status" value="1"/>
</dbReference>
<dbReference type="Proteomes" id="UP001470230">
    <property type="component" value="Unassembled WGS sequence"/>
</dbReference>
<feature type="compositionally biased region" description="Basic and acidic residues" evidence="1">
    <location>
        <begin position="466"/>
        <end position="475"/>
    </location>
</feature>
<gene>
    <name evidence="3" type="ORF">M9Y10_031207</name>
</gene>
<dbReference type="Pfam" id="PF07714">
    <property type="entry name" value="PK_Tyr_Ser-Thr"/>
    <property type="match status" value="1"/>
</dbReference>
<feature type="compositionally biased region" description="Basic and acidic residues" evidence="1">
    <location>
        <begin position="384"/>
        <end position="409"/>
    </location>
</feature>
<feature type="compositionally biased region" description="Basic and acidic residues" evidence="1">
    <location>
        <begin position="440"/>
        <end position="456"/>
    </location>
</feature>
<proteinExistence type="predicted"/>
<dbReference type="InterPro" id="IPR011009">
    <property type="entry name" value="Kinase-like_dom_sf"/>
</dbReference>
<feature type="compositionally biased region" description="Acidic residues" evidence="1">
    <location>
        <begin position="484"/>
        <end position="498"/>
    </location>
</feature>
<feature type="compositionally biased region" description="Acidic residues" evidence="1">
    <location>
        <begin position="372"/>
        <end position="382"/>
    </location>
</feature>
<sequence>MNKSFTDILIPYSKPKKTNLLTRDGELLTAQVFLDQKNSNLLISKQCFDSSNISVYIQNLYEQYQLSHPAIMKLVQLSISPNNSIESYYHFPEKGKLSDYIGFAHENVLSESKILTPTQKSIISYGIANAMNCIHQHNYFFSQLNARNIYLDDQFHPYLTNFYSIKKINDKRLPKSKRPTNLHLKLDVYAYSIIYAALIEPVEFDPPVNSAKEFFERLAKHDRPISRAATQLQRDILKMMWDWIPKDRISFDKILEYFESGDLLFPGTDMDEFHSYQKQISPEAKLASPPSDQIQIQTREIKIDLQDGEIEIKEDLEEEQNEPKENNYNDNQENEQTITNGEEEEEEMNEQTINNNNDDEDYKNGKDRLEEGNDDYEEDIDNEAPYHKERAEDVQDWQPHERDDLEQGIREFQPTETDNDNDNEQQQQLPRSSSASQQAEEQKKDVKEEVKKEQPKRAKVHIPARLVERLAREAQESSSSNQSEGEEDEEIDDDDDESSIIAATPSIDSEIQYIRVSGGVDYKD</sequence>
<protein>
    <recommendedName>
        <fullName evidence="2">Protein kinase domain-containing protein</fullName>
    </recommendedName>
</protein>
<reference evidence="3 4" key="1">
    <citation type="submission" date="2024-04" db="EMBL/GenBank/DDBJ databases">
        <title>Tritrichomonas musculus Genome.</title>
        <authorList>
            <person name="Alves-Ferreira E."/>
            <person name="Grigg M."/>
            <person name="Lorenzi H."/>
            <person name="Galac M."/>
        </authorList>
    </citation>
    <scope>NUCLEOTIDE SEQUENCE [LARGE SCALE GENOMIC DNA]</scope>
    <source>
        <strain evidence="3 4">EAF2021</strain>
    </source>
</reference>
<organism evidence="3 4">
    <name type="scientific">Tritrichomonas musculus</name>
    <dbReference type="NCBI Taxonomy" id="1915356"/>
    <lineage>
        <taxon>Eukaryota</taxon>
        <taxon>Metamonada</taxon>
        <taxon>Parabasalia</taxon>
        <taxon>Tritrichomonadida</taxon>
        <taxon>Tritrichomonadidae</taxon>
        <taxon>Tritrichomonas</taxon>
    </lineage>
</organism>
<dbReference type="PROSITE" id="PS50011">
    <property type="entry name" value="PROTEIN_KINASE_DOM"/>
    <property type="match status" value="1"/>
</dbReference>
<feature type="compositionally biased region" description="Basic and acidic residues" evidence="1">
    <location>
        <begin position="362"/>
        <end position="371"/>
    </location>
</feature>
<dbReference type="InterPro" id="IPR000719">
    <property type="entry name" value="Prot_kinase_dom"/>
</dbReference>
<dbReference type="EMBL" id="JAPFFF010000048">
    <property type="protein sequence ID" value="KAK8840262.1"/>
    <property type="molecule type" value="Genomic_DNA"/>
</dbReference>
<dbReference type="Gene3D" id="1.10.510.10">
    <property type="entry name" value="Transferase(Phosphotransferase) domain 1"/>
    <property type="match status" value="1"/>
</dbReference>
<name>A0ABR2H228_9EUKA</name>
<evidence type="ECO:0000313" key="4">
    <source>
        <dbReference type="Proteomes" id="UP001470230"/>
    </source>
</evidence>
<evidence type="ECO:0000259" key="2">
    <source>
        <dbReference type="PROSITE" id="PS50011"/>
    </source>
</evidence>
<keyword evidence="4" id="KW-1185">Reference proteome</keyword>
<feature type="region of interest" description="Disordered" evidence="1">
    <location>
        <begin position="340"/>
        <end position="508"/>
    </location>
</feature>
<evidence type="ECO:0000313" key="3">
    <source>
        <dbReference type="EMBL" id="KAK8840262.1"/>
    </source>
</evidence>
<feature type="region of interest" description="Disordered" evidence="1">
    <location>
        <begin position="315"/>
        <end position="334"/>
    </location>
</feature>
<evidence type="ECO:0000256" key="1">
    <source>
        <dbReference type="SAM" id="MobiDB-lite"/>
    </source>
</evidence>
<feature type="domain" description="Protein kinase" evidence="2">
    <location>
        <begin position="1"/>
        <end position="265"/>
    </location>
</feature>
<accession>A0ABR2H228</accession>